<feature type="transmembrane region" description="Helical" evidence="1">
    <location>
        <begin position="108"/>
        <end position="127"/>
    </location>
</feature>
<reference evidence="2 3" key="1">
    <citation type="submission" date="2017-12" db="EMBL/GenBank/DDBJ databases">
        <title>Complete genome sequence of Spiroplasma floricola 23-6 (ATCC 29989).</title>
        <authorList>
            <person name="Tsai Y.-M."/>
            <person name="Wu P.-S."/>
            <person name="Lo W.-S."/>
            <person name="Kuo C.-H."/>
        </authorList>
    </citation>
    <scope>NUCLEOTIDE SEQUENCE [LARGE SCALE GENOMIC DNA]</scope>
    <source>
        <strain evidence="2 3">23-6</strain>
    </source>
</reference>
<evidence type="ECO:0000313" key="2">
    <source>
        <dbReference type="EMBL" id="AUB32117.1"/>
    </source>
</evidence>
<dbReference type="RefSeq" id="WP_100917064.1">
    <property type="nucleotide sequence ID" value="NZ_CP025057.1"/>
</dbReference>
<dbReference type="EMBL" id="CP025057">
    <property type="protein sequence ID" value="AUB32117.1"/>
    <property type="molecule type" value="Genomic_DNA"/>
</dbReference>
<feature type="transmembrane region" description="Helical" evidence="1">
    <location>
        <begin position="73"/>
        <end position="96"/>
    </location>
</feature>
<dbReference type="OrthoDB" id="391626at2"/>
<evidence type="ECO:0000256" key="1">
    <source>
        <dbReference type="SAM" id="Phobius"/>
    </source>
</evidence>
<name>A0A2K8SF72_9MOLU</name>
<sequence length="128" mass="15125">MGAICWGLVINRWATIYEIGVDQKIYATALGLVSVTAFSPDVWFWQFHSFLLDKYKVETEISGIYNYQIVYQYSMILIVIGRVIGIVAGLVLMYTLRKEKNKKRDCQIIEWIYFWKLFNIAFYFIIIL</sequence>
<keyword evidence="1" id="KW-1133">Transmembrane helix</keyword>
<keyword evidence="3" id="KW-1185">Reference proteome</keyword>
<proteinExistence type="predicted"/>
<gene>
    <name evidence="2" type="ORF">SFLOR_v1c10710</name>
</gene>
<keyword evidence="1" id="KW-0472">Membrane</keyword>
<keyword evidence="1" id="KW-0812">Transmembrane</keyword>
<dbReference type="KEGG" id="sfz:SFLOR_v1c10710"/>
<feature type="transmembrane region" description="Helical" evidence="1">
    <location>
        <begin position="25"/>
        <end position="45"/>
    </location>
</feature>
<dbReference type="Proteomes" id="UP000231823">
    <property type="component" value="Chromosome"/>
</dbReference>
<protein>
    <submittedName>
        <fullName evidence="2">MFS transporter</fullName>
    </submittedName>
</protein>
<organism evidence="2 3">
    <name type="scientific">Spiroplasma floricola 23-6</name>
    <dbReference type="NCBI Taxonomy" id="1336749"/>
    <lineage>
        <taxon>Bacteria</taxon>
        <taxon>Bacillati</taxon>
        <taxon>Mycoplasmatota</taxon>
        <taxon>Mollicutes</taxon>
        <taxon>Entomoplasmatales</taxon>
        <taxon>Spiroplasmataceae</taxon>
        <taxon>Spiroplasma</taxon>
    </lineage>
</organism>
<evidence type="ECO:0000313" key="3">
    <source>
        <dbReference type="Proteomes" id="UP000231823"/>
    </source>
</evidence>
<dbReference type="AlphaFoldDB" id="A0A2K8SF72"/>
<accession>A0A2K8SF72</accession>